<dbReference type="Pfam" id="PF00158">
    <property type="entry name" value="Sigma54_activat"/>
    <property type="match status" value="1"/>
</dbReference>
<dbReference type="Gene3D" id="1.10.10.60">
    <property type="entry name" value="Homeodomain-like"/>
    <property type="match status" value="1"/>
</dbReference>
<keyword evidence="7" id="KW-1185">Reference proteome</keyword>
<dbReference type="SMART" id="SM00091">
    <property type="entry name" value="PAS"/>
    <property type="match status" value="2"/>
</dbReference>
<dbReference type="InterPro" id="IPR009057">
    <property type="entry name" value="Homeodomain-like_sf"/>
</dbReference>
<dbReference type="InterPro" id="IPR035965">
    <property type="entry name" value="PAS-like_dom_sf"/>
</dbReference>
<accession>A0A3S0TXW6</accession>
<feature type="domain" description="Sigma-54 factor interaction" evidence="3">
    <location>
        <begin position="251"/>
        <end position="480"/>
    </location>
</feature>
<dbReference type="RefSeq" id="WP_126866642.1">
    <property type="nucleotide sequence ID" value="NZ_JAUSTX010000012.1"/>
</dbReference>
<dbReference type="SUPFAM" id="SSF52540">
    <property type="entry name" value="P-loop containing nucleoside triphosphate hydrolases"/>
    <property type="match status" value="1"/>
</dbReference>
<evidence type="ECO:0000256" key="1">
    <source>
        <dbReference type="ARBA" id="ARBA00022741"/>
    </source>
</evidence>
<dbReference type="CDD" id="cd00009">
    <property type="entry name" value="AAA"/>
    <property type="match status" value="1"/>
</dbReference>
<evidence type="ECO:0000313" key="7">
    <source>
        <dbReference type="Proteomes" id="UP000267430"/>
    </source>
</evidence>
<organism evidence="6 7">
    <name type="scientific">Peribacillus cavernae</name>
    <dbReference type="NCBI Taxonomy" id="1674310"/>
    <lineage>
        <taxon>Bacteria</taxon>
        <taxon>Bacillati</taxon>
        <taxon>Bacillota</taxon>
        <taxon>Bacilli</taxon>
        <taxon>Bacillales</taxon>
        <taxon>Bacillaceae</taxon>
        <taxon>Peribacillus</taxon>
    </lineage>
</organism>
<dbReference type="SUPFAM" id="SSF55785">
    <property type="entry name" value="PYP-like sensor domain (PAS domain)"/>
    <property type="match status" value="1"/>
</dbReference>
<comment type="caution">
    <text evidence="6">The sequence shown here is derived from an EMBL/GenBank/DDBJ whole genome shotgun (WGS) entry which is preliminary data.</text>
</comment>
<evidence type="ECO:0000313" key="6">
    <source>
        <dbReference type="EMBL" id="RUQ26648.1"/>
    </source>
</evidence>
<gene>
    <name evidence="6" type="ORF">ELQ35_18290</name>
</gene>
<evidence type="ECO:0000256" key="2">
    <source>
        <dbReference type="ARBA" id="ARBA00022840"/>
    </source>
</evidence>
<dbReference type="SUPFAM" id="SSF46689">
    <property type="entry name" value="Homeodomain-like"/>
    <property type="match status" value="1"/>
</dbReference>
<dbReference type="Pfam" id="PF13426">
    <property type="entry name" value="PAS_9"/>
    <property type="match status" value="2"/>
</dbReference>
<dbReference type="PANTHER" id="PTHR32071:SF57">
    <property type="entry name" value="C4-DICARBOXYLATE TRANSPORT TRANSCRIPTIONAL REGULATORY PROTEIN DCTD"/>
    <property type="match status" value="1"/>
</dbReference>
<dbReference type="InterPro" id="IPR058031">
    <property type="entry name" value="AAA_lid_NorR"/>
</dbReference>
<dbReference type="PROSITE" id="PS50113">
    <property type="entry name" value="PAC"/>
    <property type="match status" value="1"/>
</dbReference>
<dbReference type="GO" id="GO:0005524">
    <property type="term" value="F:ATP binding"/>
    <property type="evidence" value="ECO:0007669"/>
    <property type="project" value="UniProtKB-KW"/>
</dbReference>
<dbReference type="PROSITE" id="PS50112">
    <property type="entry name" value="PAS"/>
    <property type="match status" value="1"/>
</dbReference>
<dbReference type="Proteomes" id="UP000267430">
    <property type="component" value="Unassembled WGS sequence"/>
</dbReference>
<dbReference type="Gene3D" id="3.30.450.20">
    <property type="entry name" value="PAS domain"/>
    <property type="match status" value="2"/>
</dbReference>
<dbReference type="PROSITE" id="PS50045">
    <property type="entry name" value="SIGMA54_INTERACT_4"/>
    <property type="match status" value="1"/>
</dbReference>
<feature type="domain" description="PAC" evidence="5">
    <location>
        <begin position="177"/>
        <end position="229"/>
    </location>
</feature>
<protein>
    <submittedName>
        <fullName evidence="6">PAS domain-containing protein</fullName>
    </submittedName>
</protein>
<dbReference type="Gene3D" id="1.10.8.60">
    <property type="match status" value="1"/>
</dbReference>
<dbReference type="FunFam" id="3.40.50.300:FF:000006">
    <property type="entry name" value="DNA-binding transcriptional regulator NtrC"/>
    <property type="match status" value="1"/>
</dbReference>
<dbReference type="PROSITE" id="PS00676">
    <property type="entry name" value="SIGMA54_INTERACT_2"/>
    <property type="match status" value="1"/>
</dbReference>
<reference evidence="6 7" key="1">
    <citation type="submission" date="2018-12" db="EMBL/GenBank/DDBJ databases">
        <title>Bacillus chawlae sp. nov., Bacillus glennii sp. nov., and Bacillus saganii sp. nov. Isolated from the Vehicle Assembly Building at Kennedy Space Center where the Viking Spacecraft were Assembled.</title>
        <authorList>
            <person name="Seuylemezian A."/>
            <person name="Vaishampayan P."/>
        </authorList>
    </citation>
    <scope>NUCLEOTIDE SEQUENCE [LARGE SCALE GENOMIC DNA]</scope>
    <source>
        <strain evidence="6 7">L5</strain>
    </source>
</reference>
<dbReference type="PANTHER" id="PTHR32071">
    <property type="entry name" value="TRANSCRIPTIONAL REGULATORY PROTEIN"/>
    <property type="match status" value="1"/>
</dbReference>
<keyword evidence="1" id="KW-0547">Nucleotide-binding</keyword>
<dbReference type="NCBIfam" id="TIGR00229">
    <property type="entry name" value="sensory_box"/>
    <property type="match status" value="1"/>
</dbReference>
<dbReference type="InterPro" id="IPR000700">
    <property type="entry name" value="PAS-assoc_C"/>
</dbReference>
<dbReference type="Gene3D" id="3.40.50.300">
    <property type="entry name" value="P-loop containing nucleotide triphosphate hydrolases"/>
    <property type="match status" value="1"/>
</dbReference>
<keyword evidence="2" id="KW-0067">ATP-binding</keyword>
<dbReference type="SMART" id="SM00382">
    <property type="entry name" value="AAA"/>
    <property type="match status" value="1"/>
</dbReference>
<dbReference type="InterPro" id="IPR002078">
    <property type="entry name" value="Sigma_54_int"/>
</dbReference>
<dbReference type="GO" id="GO:0006355">
    <property type="term" value="P:regulation of DNA-templated transcription"/>
    <property type="evidence" value="ECO:0007669"/>
    <property type="project" value="InterPro"/>
</dbReference>
<dbReference type="AlphaFoldDB" id="A0A3S0TXW6"/>
<sequence>MILNEWLNNSLFGLFVVKMDGKIVYANETSRHLLNIDSSTIEKESIKTVLPSSNIITVIKHEKIYSSIHETTTGRLFLIEIPDKDKGFILLFKEDDYQNFVDLSEEITNLTRDLNALMTLSGELVSIIDGQGNFLKVNEAYLRLMGVKEHELVGRSVFSLQDEGTFSLSSAAQVMEKKKMVTITQTTKSGKRLIVRGHPIFNKDGQIEKVINVARDVTEEDKLKNSLEETRKLVDYYQSELNNLKKSDSEIIVKSKHMEEVYDLASRIADVQATVLILGESGVGKEVLARKIHKLSSRNDQQFVKVNCGAIPETLIESELFGYAKGTFTGANREGKQGLIMAANKGTLFLDEIGELPLNLQVKLLQVLQDRQITPLGQTTSFDLDVRFITATNRDLEAMVNKETFRKDLFYRLNVVPITIPPLRERKEDIPFLVDYFLRQVNSQYNQIKTIDKEVMQLFITKKWEGNVRELQNIIERLVVTVPDNHIKLDHLPTEMLEVQFSASLTNNGSLKEQLLAYEKRILERMLQSSRTMNEASIKLGVDISTISRKAKRHGLDITKLKYNSNNEITFLYDNK</sequence>
<dbReference type="InterPro" id="IPR025662">
    <property type="entry name" value="Sigma_54_int_dom_ATP-bd_1"/>
</dbReference>
<dbReference type="EMBL" id="RYZZ01000033">
    <property type="protein sequence ID" value="RUQ26648.1"/>
    <property type="molecule type" value="Genomic_DNA"/>
</dbReference>
<dbReference type="InterPro" id="IPR003593">
    <property type="entry name" value="AAA+_ATPase"/>
</dbReference>
<dbReference type="InterPro" id="IPR025943">
    <property type="entry name" value="Sigma_54_int_dom_ATP-bd_2"/>
</dbReference>
<dbReference type="PROSITE" id="PS00675">
    <property type="entry name" value="SIGMA54_INTERACT_1"/>
    <property type="match status" value="1"/>
</dbReference>
<dbReference type="InterPro" id="IPR027417">
    <property type="entry name" value="P-loop_NTPase"/>
</dbReference>
<evidence type="ECO:0000259" key="5">
    <source>
        <dbReference type="PROSITE" id="PS50113"/>
    </source>
</evidence>
<name>A0A3S0TXW6_9BACI</name>
<dbReference type="OrthoDB" id="9771372at2"/>
<dbReference type="InterPro" id="IPR000014">
    <property type="entry name" value="PAS"/>
</dbReference>
<dbReference type="Pfam" id="PF25601">
    <property type="entry name" value="AAA_lid_14"/>
    <property type="match status" value="1"/>
</dbReference>
<proteinExistence type="predicted"/>
<dbReference type="CDD" id="cd00130">
    <property type="entry name" value="PAS"/>
    <property type="match status" value="1"/>
</dbReference>
<evidence type="ECO:0000259" key="3">
    <source>
        <dbReference type="PROSITE" id="PS50045"/>
    </source>
</evidence>
<feature type="domain" description="PAS" evidence="4">
    <location>
        <begin position="125"/>
        <end position="158"/>
    </location>
</feature>
<evidence type="ECO:0000259" key="4">
    <source>
        <dbReference type="PROSITE" id="PS50112"/>
    </source>
</evidence>